<dbReference type="KEGG" id="slc:SL103_20810"/>
<evidence type="ECO:0000313" key="2">
    <source>
        <dbReference type="EMBL" id="AOP48350.1"/>
    </source>
</evidence>
<gene>
    <name evidence="2" type="ORF">SL103_20810</name>
</gene>
<evidence type="ECO:0000313" key="3">
    <source>
        <dbReference type="Proteomes" id="UP000094094"/>
    </source>
</evidence>
<feature type="region of interest" description="Disordered" evidence="1">
    <location>
        <begin position="1"/>
        <end position="20"/>
    </location>
</feature>
<dbReference type="EMBL" id="CP017157">
    <property type="protein sequence ID" value="AOP48350.1"/>
    <property type="molecule type" value="Genomic_DNA"/>
</dbReference>
<keyword evidence="3" id="KW-1185">Reference proteome</keyword>
<sequence length="64" mass="6962">MEDHNTQDSGSSTRHARFGALPERIAYEDMVEMKEASPRGPAGGTSNPEGTRELLSCLAWDLAL</sequence>
<name>A0A1D7VNL6_9ACTN</name>
<accession>A0A1D7VNL6</accession>
<reference evidence="2 3" key="1">
    <citation type="submission" date="2016-09" db="EMBL/GenBank/DDBJ databases">
        <title>Complete genome sequencing of Streptomyces lydicus 103 and metabolic pathways analysis of antibiotic biosynthesis.</title>
        <authorList>
            <person name="Jia N."/>
            <person name="Ding M.-Z."/>
            <person name="Gao F."/>
            <person name="Yuan Y.-J."/>
        </authorList>
    </citation>
    <scope>NUCLEOTIDE SEQUENCE [LARGE SCALE GENOMIC DNA]</scope>
    <source>
        <strain evidence="2 3">103</strain>
    </source>
</reference>
<dbReference type="OrthoDB" id="3638127at2"/>
<dbReference type="Proteomes" id="UP000094094">
    <property type="component" value="Chromosome"/>
</dbReference>
<organism evidence="2 3">
    <name type="scientific">Streptomyces lydicus</name>
    <dbReference type="NCBI Taxonomy" id="47763"/>
    <lineage>
        <taxon>Bacteria</taxon>
        <taxon>Bacillati</taxon>
        <taxon>Actinomycetota</taxon>
        <taxon>Actinomycetes</taxon>
        <taxon>Kitasatosporales</taxon>
        <taxon>Streptomycetaceae</taxon>
        <taxon>Streptomyces</taxon>
    </lineage>
</organism>
<evidence type="ECO:0000256" key="1">
    <source>
        <dbReference type="SAM" id="MobiDB-lite"/>
    </source>
</evidence>
<protein>
    <submittedName>
        <fullName evidence="2">Uncharacterized protein</fullName>
    </submittedName>
</protein>
<dbReference type="AlphaFoldDB" id="A0A1D7VNL6"/>
<proteinExistence type="predicted"/>
<dbReference type="RefSeq" id="WP_069570483.1">
    <property type="nucleotide sequence ID" value="NZ_CP017157.1"/>
</dbReference>